<evidence type="ECO:0000259" key="1">
    <source>
        <dbReference type="PROSITE" id="PS50071"/>
    </source>
</evidence>
<feature type="domain" description="Homeobox" evidence="1">
    <location>
        <begin position="355"/>
        <end position="415"/>
    </location>
</feature>
<name>A0A1T4MNV2_9BACT</name>
<dbReference type="STRING" id="28122.SAMN02745108_01334"/>
<dbReference type="EMBL" id="FUWU01000019">
    <property type="protein sequence ID" value="SJZ68692.1"/>
    <property type="molecule type" value="Genomic_DNA"/>
</dbReference>
<accession>A0A1T4MNV2</accession>
<gene>
    <name evidence="2" type="ORF">SAMN02745108_01334</name>
</gene>
<proteinExistence type="predicted"/>
<reference evidence="2 3" key="1">
    <citation type="submission" date="2017-02" db="EMBL/GenBank/DDBJ databases">
        <authorList>
            <person name="Peterson S.W."/>
        </authorList>
    </citation>
    <scope>NUCLEOTIDE SEQUENCE [LARGE SCALE GENOMIC DNA]</scope>
    <source>
        <strain evidence="2 3">ATCC 43854</strain>
    </source>
</reference>
<evidence type="ECO:0000313" key="2">
    <source>
        <dbReference type="EMBL" id="SJZ68692.1"/>
    </source>
</evidence>
<dbReference type="AlphaFoldDB" id="A0A1T4MNV2"/>
<sequence>MKIKHWLCGTWILFVWGCNIFNPSDDTSVQKDNASMLIYEGQKKFRESEYESAANFFASALQADSSKSEAWFGFAKANLYRHSKNPLQIVSDIQQKEDDLPLMGISPELAAEYYDAVHSAIMPLRELVRRDTITQKNPSLKLSDRKVVYSNFSLSYGLLEFAYTVLRFRHSVGADITVRLDDDNSLQFDLGSLYESALEDSALLQSFNQSLDQLQSDLAFAMDDVLPMVSETLENSGLFDSDDSSGVSLILDDQTRSASETVKWTVGFYKIGDGIDNDGDGCIDEEILDGKDNDGDGLIDEDLRLVPLGYDADSAIVYVGIGKDSIDHDQNGVKEDSLEHIFKPDGTFLFAENFERIHSGDSSYQAKQLQILKDSDETNVRVSLSERQRLIGRCWNNYTQNQFKVWFQNRQGDAE</sequence>
<dbReference type="PROSITE" id="PS50071">
    <property type="entry name" value="HOMEOBOX_2"/>
    <property type="match status" value="1"/>
</dbReference>
<evidence type="ECO:0000313" key="3">
    <source>
        <dbReference type="Proteomes" id="UP000190449"/>
    </source>
</evidence>
<dbReference type="Proteomes" id="UP000190449">
    <property type="component" value="Unassembled WGS sequence"/>
</dbReference>
<dbReference type="InterPro" id="IPR001356">
    <property type="entry name" value="HD"/>
</dbReference>
<dbReference type="GO" id="GO:0003677">
    <property type="term" value="F:DNA binding"/>
    <property type="evidence" value="ECO:0007669"/>
    <property type="project" value="UniProtKB-KW"/>
</dbReference>
<organism evidence="2 3">
    <name type="scientific">Fibrobacter intestinalis</name>
    <dbReference type="NCBI Taxonomy" id="28122"/>
    <lineage>
        <taxon>Bacteria</taxon>
        <taxon>Pseudomonadati</taxon>
        <taxon>Fibrobacterota</taxon>
        <taxon>Fibrobacteria</taxon>
        <taxon>Fibrobacterales</taxon>
        <taxon>Fibrobacteraceae</taxon>
        <taxon>Fibrobacter</taxon>
    </lineage>
</organism>
<dbReference type="RefSeq" id="WP_078776304.1">
    <property type="nucleotide sequence ID" value="NZ_FUWU01000019.1"/>
</dbReference>
<keyword evidence="2" id="KW-0238">DNA-binding</keyword>
<dbReference type="CDD" id="cd00086">
    <property type="entry name" value="homeodomain"/>
    <property type="match status" value="1"/>
</dbReference>
<keyword evidence="2" id="KW-0371">Homeobox</keyword>
<protein>
    <submittedName>
        <fullName evidence="2">Homeobox domain-containing protein</fullName>
    </submittedName>
</protein>